<reference evidence="6 7" key="1">
    <citation type="submission" date="2020-09" db="EMBL/GenBank/DDBJ databases">
        <title>Characterization of Treponema spp. from bovine digital dermatitis in Korea.</title>
        <authorList>
            <person name="Espiritu H.M."/>
            <person name="Cho Y.I."/>
            <person name="Mamuad L."/>
        </authorList>
    </citation>
    <scope>NUCLEOTIDE SEQUENCE [LARGE SCALE GENOMIC DNA]</scope>
    <source>
        <strain evidence="6 7">KS1</strain>
    </source>
</reference>
<dbReference type="SUPFAM" id="SSF47188">
    <property type="entry name" value="Hemerythrin-like"/>
    <property type="match status" value="1"/>
</dbReference>
<dbReference type="Pfam" id="PF01814">
    <property type="entry name" value="Hemerythrin"/>
    <property type="match status" value="1"/>
</dbReference>
<comment type="similarity">
    <text evidence="1">Belongs to the hemerythrin family.</text>
</comment>
<evidence type="ECO:0000256" key="3">
    <source>
        <dbReference type="ARBA" id="ARBA00022723"/>
    </source>
</evidence>
<proteinExistence type="inferred from homology"/>
<sequence>MDLVTWDNSYSVKINSIDEQHKKLIDIINRLHAAMSEGKSKEHISDILKEVLDYTKYHFTYEEELMQKAGYEDLEGHKQIHNKFISEIENFCERHKKGDLFLSFELSTSLFDWLINHIKGTDMLYTEKMLAQGLN</sequence>
<evidence type="ECO:0000313" key="7">
    <source>
        <dbReference type="Proteomes" id="UP000593915"/>
    </source>
</evidence>
<dbReference type="Proteomes" id="UP000593915">
    <property type="component" value="Chromosome"/>
</dbReference>
<dbReference type="EMBL" id="CP061839">
    <property type="protein sequence ID" value="QOW61168.1"/>
    <property type="molecule type" value="Genomic_DNA"/>
</dbReference>
<evidence type="ECO:0000259" key="5">
    <source>
        <dbReference type="Pfam" id="PF01814"/>
    </source>
</evidence>
<dbReference type="GO" id="GO:0005344">
    <property type="term" value="F:oxygen carrier activity"/>
    <property type="evidence" value="ECO:0007669"/>
    <property type="project" value="UniProtKB-KW"/>
</dbReference>
<dbReference type="InterPro" id="IPR012312">
    <property type="entry name" value="Hemerythrin-like"/>
</dbReference>
<dbReference type="NCBIfam" id="TIGR02481">
    <property type="entry name" value="hemeryth_dom"/>
    <property type="match status" value="1"/>
</dbReference>
<dbReference type="PROSITE" id="PS00550">
    <property type="entry name" value="HEMERYTHRINS"/>
    <property type="match status" value="1"/>
</dbReference>
<dbReference type="NCBIfam" id="NF002007">
    <property type="entry name" value="PRK00808.1"/>
    <property type="match status" value="1"/>
</dbReference>
<evidence type="ECO:0000256" key="4">
    <source>
        <dbReference type="ARBA" id="ARBA00023004"/>
    </source>
</evidence>
<evidence type="ECO:0000256" key="2">
    <source>
        <dbReference type="ARBA" id="ARBA00022621"/>
    </source>
</evidence>
<name>A0A7S6WPX9_9SPIR</name>
<keyword evidence="4" id="KW-0408">Iron</keyword>
<dbReference type="GO" id="GO:0046872">
    <property type="term" value="F:metal ion binding"/>
    <property type="evidence" value="ECO:0007669"/>
    <property type="project" value="UniProtKB-KW"/>
</dbReference>
<dbReference type="InterPro" id="IPR012827">
    <property type="entry name" value="Hemerythrin_metal-bd"/>
</dbReference>
<dbReference type="AlphaFoldDB" id="A0A7S6WPX9"/>
<evidence type="ECO:0000256" key="1">
    <source>
        <dbReference type="ARBA" id="ARBA00010587"/>
    </source>
</evidence>
<dbReference type="CDD" id="cd12107">
    <property type="entry name" value="Hemerythrin"/>
    <property type="match status" value="1"/>
</dbReference>
<dbReference type="InterPro" id="IPR016131">
    <property type="entry name" value="Haemerythrin_Fe_BS"/>
</dbReference>
<feature type="domain" description="Hemerythrin-like" evidence="5">
    <location>
        <begin position="14"/>
        <end position="125"/>
    </location>
</feature>
<dbReference type="InterPro" id="IPR050669">
    <property type="entry name" value="Hemerythrin"/>
</dbReference>
<gene>
    <name evidence="6" type="ORF">IFE08_01810</name>
</gene>
<accession>A0A7S6WPX9</accession>
<protein>
    <submittedName>
        <fullName evidence="6">Bacteriohemerythrin</fullName>
    </submittedName>
</protein>
<dbReference type="RefSeq" id="WP_024467108.1">
    <property type="nucleotide sequence ID" value="NZ_CP061839.1"/>
</dbReference>
<dbReference type="NCBIfam" id="NF033749">
    <property type="entry name" value="bact_hemeryth"/>
    <property type="match status" value="1"/>
</dbReference>
<keyword evidence="3" id="KW-0479">Metal-binding</keyword>
<organism evidence="6 7">
    <name type="scientific">Treponema pedis</name>
    <dbReference type="NCBI Taxonomy" id="409322"/>
    <lineage>
        <taxon>Bacteria</taxon>
        <taxon>Pseudomonadati</taxon>
        <taxon>Spirochaetota</taxon>
        <taxon>Spirochaetia</taxon>
        <taxon>Spirochaetales</taxon>
        <taxon>Treponemataceae</taxon>
        <taxon>Treponema</taxon>
    </lineage>
</organism>
<dbReference type="PANTHER" id="PTHR37164:SF1">
    <property type="entry name" value="BACTERIOHEMERYTHRIN"/>
    <property type="match status" value="1"/>
</dbReference>
<dbReference type="Gene3D" id="1.20.120.50">
    <property type="entry name" value="Hemerythrin-like"/>
    <property type="match status" value="1"/>
</dbReference>
<dbReference type="PANTHER" id="PTHR37164">
    <property type="entry name" value="BACTERIOHEMERYTHRIN"/>
    <property type="match status" value="1"/>
</dbReference>
<keyword evidence="2" id="KW-0561">Oxygen transport</keyword>
<evidence type="ECO:0000313" key="6">
    <source>
        <dbReference type="EMBL" id="QOW61168.1"/>
    </source>
</evidence>
<keyword evidence="2" id="KW-0813">Transport</keyword>
<dbReference type="InterPro" id="IPR035938">
    <property type="entry name" value="Hemerythrin-like_sf"/>
</dbReference>